<dbReference type="HOGENOM" id="CLU_019106_0_0_1"/>
<sequence length="677" mass="75880">MSLFGLDPMRTKRRNALKNARNQGKPRSNVRAGSINKWKRREDIELDEQDACKFHENRDKILLEGEENDISDDDLGNEVFSLKGLPQDQDSEQEFEEGPDETDEGEIEDKVPSKLKKATKESKKKSNARTSPTPSSSDQSEEIQESWGRKKSAYYSTNAKDIDSDDEEAQKLEEAEVLRLQAETRSGLDEGDFGLLDAPRTLVSPAIPDAPSVATVLPQEPAALVRHLEKTSPETLALAREWEDVVFDLARSQQAIKEQDAEASASPAAGMLQLYHQTLLTYATTLAFYLHMRADRKYASNPSLLQDHPILSRLLTLKQAMSSLEKLDFGPDSTGGEDEFDSEDYEDDMQDLWGNQSLTEMDEDEFLALVQEARQMNEKATAASQDDNEEDLISPPAKKEKKKRSKDKEAKKAKKQKETQPVFDLQEPEFVSASKKRPSAKAMVSTNITAYGEQTSLDNVDALDKSARKKSLQFHTSKIESSSARRAKARGAAMGGDDDIPYREREKERELRLQRENAAKVKKLGQSGEDLEDAEDEPRVGKKRSREDNDGDTSHADVDGYYDLVKRQKKEKKEESKAHYEAERAAERALREGDLDSAADGPRSLTRAILKNKGLTPTRSKSVRNPRVKKRMKYDEAKKKLKSQKAIFKGGLANTGGRYEGETSGISSKVVKSVRLG</sequence>
<dbReference type="Pfam" id="PF04000">
    <property type="entry name" value="Sas10_Utp3"/>
    <property type="match status" value="1"/>
</dbReference>
<keyword evidence="8" id="KW-1185">Reference proteome</keyword>
<dbReference type="InterPro" id="IPR007146">
    <property type="entry name" value="Sas10/Utp3/C1D"/>
</dbReference>
<feature type="compositionally biased region" description="Acidic residues" evidence="5">
    <location>
        <begin position="335"/>
        <end position="345"/>
    </location>
</feature>
<evidence type="ECO:0000256" key="5">
    <source>
        <dbReference type="SAM" id="MobiDB-lite"/>
    </source>
</evidence>
<feature type="compositionally biased region" description="Basic and acidic residues" evidence="5">
    <location>
        <begin position="500"/>
        <end position="519"/>
    </location>
</feature>
<dbReference type="GO" id="GO:0032040">
    <property type="term" value="C:small-subunit processome"/>
    <property type="evidence" value="ECO:0007669"/>
    <property type="project" value="TreeGrafter"/>
</dbReference>
<accession>G4T941</accession>
<evidence type="ECO:0000313" key="7">
    <source>
        <dbReference type="EMBL" id="CCA67830.1"/>
    </source>
</evidence>
<feature type="compositionally biased region" description="Basic and acidic residues" evidence="5">
    <location>
        <begin position="537"/>
        <end position="558"/>
    </location>
</feature>
<dbReference type="AlphaFoldDB" id="G4T941"/>
<feature type="region of interest" description="Disordered" evidence="5">
    <location>
        <begin position="469"/>
        <end position="636"/>
    </location>
</feature>
<dbReference type="GO" id="GO:0000462">
    <property type="term" value="P:maturation of SSU-rRNA from tricistronic rRNA transcript (SSU-rRNA, 5.8S rRNA, LSU-rRNA)"/>
    <property type="evidence" value="ECO:0007669"/>
    <property type="project" value="TreeGrafter"/>
</dbReference>
<feature type="region of interest" description="Disordered" evidence="5">
    <location>
        <begin position="652"/>
        <end position="677"/>
    </location>
</feature>
<organism evidence="7 8">
    <name type="scientific">Serendipita indica (strain DSM 11827)</name>
    <name type="common">Root endophyte fungus</name>
    <name type="synonym">Piriformospora indica</name>
    <dbReference type="NCBI Taxonomy" id="1109443"/>
    <lineage>
        <taxon>Eukaryota</taxon>
        <taxon>Fungi</taxon>
        <taxon>Dikarya</taxon>
        <taxon>Basidiomycota</taxon>
        <taxon>Agaricomycotina</taxon>
        <taxon>Agaricomycetes</taxon>
        <taxon>Sebacinales</taxon>
        <taxon>Serendipitaceae</taxon>
        <taxon>Serendipita</taxon>
    </lineage>
</organism>
<keyword evidence="3" id="KW-0597">Phosphoprotein</keyword>
<dbReference type="OMA" id="KSMKPVW"/>
<feature type="region of interest" description="Disordered" evidence="5">
    <location>
        <begin position="17"/>
        <end position="170"/>
    </location>
</feature>
<evidence type="ECO:0000256" key="1">
    <source>
        <dbReference type="ARBA" id="ARBA00004123"/>
    </source>
</evidence>
<dbReference type="PANTHER" id="PTHR13237">
    <property type="entry name" value="SOMETHING ABOUT SILENCING PROTEIN 10-RELATED"/>
    <property type="match status" value="1"/>
</dbReference>
<dbReference type="InterPro" id="IPR018972">
    <property type="entry name" value="Sas10_C_dom"/>
</dbReference>
<feature type="domain" description="Sas10 C-terminal" evidence="6">
    <location>
        <begin position="600"/>
        <end position="676"/>
    </location>
</feature>
<feature type="compositionally biased region" description="Acidic residues" evidence="5">
    <location>
        <begin position="89"/>
        <end position="107"/>
    </location>
</feature>
<dbReference type="OrthoDB" id="1924577at2759"/>
<feature type="compositionally biased region" description="Acidic residues" evidence="5">
    <location>
        <begin position="64"/>
        <end position="76"/>
    </location>
</feature>
<comment type="subcellular location">
    <subcellularLocation>
        <location evidence="1">Nucleus</location>
    </subcellularLocation>
</comment>
<feature type="region of interest" description="Disordered" evidence="5">
    <location>
        <begin position="377"/>
        <end position="441"/>
    </location>
</feature>
<dbReference type="PANTHER" id="PTHR13237:SF8">
    <property type="entry name" value="SOMETHING ABOUT SILENCING PROTEIN 10"/>
    <property type="match status" value="1"/>
</dbReference>
<evidence type="ECO:0000259" key="6">
    <source>
        <dbReference type="Pfam" id="PF09368"/>
    </source>
</evidence>
<dbReference type="FunCoup" id="G4T941">
    <property type="interactions" value="134"/>
</dbReference>
<evidence type="ECO:0000256" key="2">
    <source>
        <dbReference type="ARBA" id="ARBA00010979"/>
    </source>
</evidence>
<name>G4T941_SERID</name>
<evidence type="ECO:0000313" key="8">
    <source>
        <dbReference type="Proteomes" id="UP000007148"/>
    </source>
</evidence>
<dbReference type="Pfam" id="PF09368">
    <property type="entry name" value="Sas10"/>
    <property type="match status" value="1"/>
</dbReference>
<feature type="region of interest" description="Disordered" evidence="5">
    <location>
        <begin position="326"/>
        <end position="345"/>
    </location>
</feature>
<feature type="compositionally biased region" description="Basic residues" evidence="5">
    <location>
        <begin position="399"/>
        <end position="415"/>
    </location>
</feature>
<evidence type="ECO:0000256" key="4">
    <source>
        <dbReference type="ARBA" id="ARBA00023242"/>
    </source>
</evidence>
<dbReference type="Proteomes" id="UP000007148">
    <property type="component" value="Unassembled WGS sequence"/>
</dbReference>
<dbReference type="STRING" id="1109443.G4T941"/>
<comment type="caution">
    <text evidence="7">The sequence shown here is derived from an EMBL/GenBank/DDBJ whole genome shotgun (WGS) entry which is preliminary data.</text>
</comment>
<evidence type="ECO:0000256" key="3">
    <source>
        <dbReference type="ARBA" id="ARBA00022553"/>
    </source>
</evidence>
<gene>
    <name evidence="7" type="ORF">PIIN_01654</name>
</gene>
<keyword evidence="4" id="KW-0539">Nucleus</keyword>
<dbReference type="eggNOG" id="KOG3118">
    <property type="taxonomic scope" value="Eukaryota"/>
</dbReference>
<feature type="compositionally biased region" description="Basic and acidic residues" evidence="5">
    <location>
        <begin position="50"/>
        <end position="63"/>
    </location>
</feature>
<feature type="compositionally biased region" description="Basic residues" evidence="5">
    <location>
        <begin position="621"/>
        <end position="632"/>
    </location>
</feature>
<protein>
    <submittedName>
        <fullName evidence="7">Related to SAS10-involved in silencing</fullName>
    </submittedName>
</protein>
<reference evidence="7 8" key="1">
    <citation type="journal article" date="2011" name="PLoS Pathog.">
        <title>Endophytic Life Strategies Decoded by Genome and Transcriptome Analyses of the Mutualistic Root Symbiont Piriformospora indica.</title>
        <authorList>
            <person name="Zuccaro A."/>
            <person name="Lahrmann U."/>
            <person name="Guldener U."/>
            <person name="Langen G."/>
            <person name="Pfiffi S."/>
            <person name="Biedenkopf D."/>
            <person name="Wong P."/>
            <person name="Samans B."/>
            <person name="Grimm C."/>
            <person name="Basiewicz M."/>
            <person name="Murat C."/>
            <person name="Martin F."/>
            <person name="Kogel K.H."/>
        </authorList>
    </citation>
    <scope>NUCLEOTIDE SEQUENCE [LARGE SCALE GENOMIC DNA]</scope>
    <source>
        <strain evidence="7 8">DSM 11827</strain>
    </source>
</reference>
<proteinExistence type="inferred from homology"/>
<comment type="similarity">
    <text evidence="2">Belongs to the SAS10 family.</text>
</comment>
<feature type="compositionally biased region" description="Basic and acidic residues" evidence="5">
    <location>
        <begin position="571"/>
        <end position="594"/>
    </location>
</feature>
<feature type="compositionally biased region" description="Basic residues" evidence="5">
    <location>
        <begin position="113"/>
        <end position="127"/>
    </location>
</feature>
<dbReference type="InParanoid" id="G4T941"/>
<dbReference type="EMBL" id="CAFZ01000020">
    <property type="protein sequence ID" value="CCA67830.1"/>
    <property type="molecule type" value="Genomic_DNA"/>
</dbReference>